<reference evidence="2" key="1">
    <citation type="submission" date="2023-02" db="EMBL/GenBank/DDBJ databases">
        <title>Kitasatospora phosalacinea NBRC 14362.</title>
        <authorList>
            <person name="Ichikawa N."/>
            <person name="Sato H."/>
            <person name="Tonouchi N."/>
        </authorList>
    </citation>
    <scope>NUCLEOTIDE SEQUENCE</scope>
    <source>
        <strain evidence="2">NBRC 14362</strain>
    </source>
</reference>
<evidence type="ECO:0000256" key="1">
    <source>
        <dbReference type="SAM" id="MobiDB-lite"/>
    </source>
</evidence>
<dbReference type="EMBL" id="BSRX01000031">
    <property type="protein sequence ID" value="GLW56803.1"/>
    <property type="molecule type" value="Genomic_DNA"/>
</dbReference>
<accession>A0A9W6UQU5</accession>
<comment type="caution">
    <text evidence="2">The sequence shown here is derived from an EMBL/GenBank/DDBJ whole genome shotgun (WGS) entry which is preliminary data.</text>
</comment>
<organism evidence="2 3">
    <name type="scientific">Kitasatospora phosalacinea</name>
    <dbReference type="NCBI Taxonomy" id="2065"/>
    <lineage>
        <taxon>Bacteria</taxon>
        <taxon>Bacillati</taxon>
        <taxon>Actinomycetota</taxon>
        <taxon>Actinomycetes</taxon>
        <taxon>Kitasatosporales</taxon>
        <taxon>Streptomycetaceae</taxon>
        <taxon>Kitasatospora</taxon>
    </lineage>
</organism>
<dbReference type="Pfam" id="PF09481">
    <property type="entry name" value="CRISPR_Cse1"/>
    <property type="match status" value="1"/>
</dbReference>
<protein>
    <recommendedName>
        <fullName evidence="4">Type I-E CRISPR-associated protein Cse1/CasA</fullName>
    </recommendedName>
</protein>
<evidence type="ECO:0000313" key="2">
    <source>
        <dbReference type="EMBL" id="GLW56803.1"/>
    </source>
</evidence>
<name>A0A9W6UQU5_9ACTN</name>
<evidence type="ECO:0008006" key="4">
    <source>
        <dbReference type="Google" id="ProtNLM"/>
    </source>
</evidence>
<dbReference type="RefSeq" id="WP_051777123.1">
    <property type="nucleotide sequence ID" value="NZ_BSRX01000031.1"/>
</dbReference>
<dbReference type="InterPro" id="IPR013381">
    <property type="entry name" value="CRISPR-assoc_prot_Cse1"/>
</dbReference>
<sequence>MPTRPSFSAADDPWIDVRTAHRYETVGLRELLLRAHEFDDLALPVPPAASALLRILVVICARTTGLDDPDLPASQWNALRREHLAAGRFDATAVHTYIDAHEWDAFHPHRPWMQDPLLAAQCPIPVSVNKLTYGRPAGNNLAWFSPHTDTDPKPLPVKEALWHLLIHHSYGAFGGCTPRTTPAGTAVRSTAGPLRGTASYHPLGRTLHETLLVGIPKFTGDEQNHADLCPWEEPKTPDPDAPPHPVTWPGRLLTGRSRHALLLVPDEDGTHVTDAYLTWATQHPRLPATDPYLAIHTNAKLPVERRRTPRLADISRAWWRDLEALVLAPDETAAIRRPEVFDTLNDLPAELRRALRVRVHGFDQDSSKVIDNGWYSATTPPVWTWAQDRDPRLAQRIADCCHAAEALAAALAKTANQAWKDATTPRAPDRPARPARPATTRSTWAHHALAAYWPLAETTFWRLLDDYHQSARAAFAGNAIHALHRAASTTALHHRQARRALHDATTALRRAGREPATDTTRPR</sequence>
<dbReference type="AlphaFoldDB" id="A0A9W6UQU5"/>
<evidence type="ECO:0000313" key="3">
    <source>
        <dbReference type="Proteomes" id="UP001165143"/>
    </source>
</evidence>
<gene>
    <name evidence="2" type="ORF">Kpho01_48140</name>
</gene>
<proteinExistence type="predicted"/>
<dbReference type="Proteomes" id="UP001165143">
    <property type="component" value="Unassembled WGS sequence"/>
</dbReference>
<feature type="region of interest" description="Disordered" evidence="1">
    <location>
        <begin position="420"/>
        <end position="441"/>
    </location>
</feature>
<dbReference type="OrthoDB" id="3187690at2"/>
<dbReference type="NCBIfam" id="TIGR02547">
    <property type="entry name" value="casA_cse1"/>
    <property type="match status" value="1"/>
</dbReference>